<dbReference type="GO" id="GO:0046872">
    <property type="term" value="F:metal ion binding"/>
    <property type="evidence" value="ECO:0007669"/>
    <property type="project" value="UniProtKB-KW"/>
</dbReference>
<evidence type="ECO:0000256" key="1">
    <source>
        <dbReference type="ARBA" id="ARBA00001966"/>
    </source>
</evidence>
<dbReference type="Gene3D" id="3.20.20.70">
    <property type="entry name" value="Aldolase class I"/>
    <property type="match status" value="1"/>
</dbReference>
<proteinExistence type="predicted"/>
<evidence type="ECO:0000256" key="2">
    <source>
        <dbReference type="ARBA" id="ARBA00022691"/>
    </source>
</evidence>
<dbReference type="InterPro" id="IPR056488">
    <property type="entry name" value="Zn_ribbon_HMPTM"/>
</dbReference>
<dbReference type="Pfam" id="PF23545">
    <property type="entry name" value="Zn_ribbon_HMPTM"/>
    <property type="match status" value="1"/>
</dbReference>
<accession>A0A1X7E5U9</accession>
<dbReference type="Proteomes" id="UP000192906">
    <property type="component" value="Unassembled WGS sequence"/>
</dbReference>
<keyword evidence="4" id="KW-0408">Iron</keyword>
<name>A0A1X7E5U9_9BACT</name>
<gene>
    <name evidence="7" type="ORF">SAMN06295933_2695</name>
</gene>
<keyword evidence="5" id="KW-0411">Iron-sulfur</keyword>
<dbReference type="InterPro" id="IPR034474">
    <property type="entry name" value="Methyltransferase_Class_D"/>
</dbReference>
<keyword evidence="2" id="KW-0949">S-adenosyl-L-methionine</keyword>
<evidence type="ECO:0000313" key="8">
    <source>
        <dbReference type="Proteomes" id="UP000192906"/>
    </source>
</evidence>
<dbReference type="GO" id="GO:0003824">
    <property type="term" value="F:catalytic activity"/>
    <property type="evidence" value="ECO:0007669"/>
    <property type="project" value="InterPro"/>
</dbReference>
<evidence type="ECO:0000256" key="3">
    <source>
        <dbReference type="ARBA" id="ARBA00022723"/>
    </source>
</evidence>
<protein>
    <recommendedName>
        <fullName evidence="6">Radical SAM core domain-containing protein</fullName>
    </recommendedName>
</protein>
<comment type="cofactor">
    <cofactor evidence="1">
        <name>[4Fe-4S] cluster</name>
        <dbReference type="ChEBI" id="CHEBI:49883"/>
    </cofactor>
</comment>
<feature type="domain" description="Radical SAM core" evidence="6">
    <location>
        <begin position="89"/>
        <end position="321"/>
    </location>
</feature>
<evidence type="ECO:0000259" key="6">
    <source>
        <dbReference type="PROSITE" id="PS51918"/>
    </source>
</evidence>
<dbReference type="PROSITE" id="PS51918">
    <property type="entry name" value="RADICAL_SAM"/>
    <property type="match status" value="1"/>
</dbReference>
<dbReference type="OrthoDB" id="9782387at2"/>
<dbReference type="InterPro" id="IPR007197">
    <property type="entry name" value="rSAM"/>
</dbReference>
<evidence type="ECO:0000256" key="5">
    <source>
        <dbReference type="ARBA" id="ARBA00023014"/>
    </source>
</evidence>
<dbReference type="SFLD" id="SFLDG01100">
    <property type="entry name" value="methyltransferase_(Class_D)"/>
    <property type="match status" value="1"/>
</dbReference>
<dbReference type="InterPro" id="IPR054698">
    <property type="entry name" value="rSAM_Se_TrsS"/>
</dbReference>
<dbReference type="CDD" id="cd01335">
    <property type="entry name" value="Radical_SAM"/>
    <property type="match status" value="1"/>
</dbReference>
<dbReference type="RefSeq" id="WP_085103060.1">
    <property type="nucleotide sequence ID" value="NZ_FWZU01000004.1"/>
</dbReference>
<reference evidence="8" key="1">
    <citation type="submission" date="2017-04" db="EMBL/GenBank/DDBJ databases">
        <authorList>
            <person name="Varghese N."/>
            <person name="Submissions S."/>
        </authorList>
    </citation>
    <scope>NUCLEOTIDE SEQUENCE [LARGE SCALE GENOMIC DNA]</scope>
    <source>
        <strain evidence="8">K3S</strain>
    </source>
</reference>
<dbReference type="GO" id="GO:0051536">
    <property type="term" value="F:iron-sulfur cluster binding"/>
    <property type="evidence" value="ECO:0007669"/>
    <property type="project" value="UniProtKB-KW"/>
</dbReference>
<dbReference type="SUPFAM" id="SSF102114">
    <property type="entry name" value="Radical SAM enzymes"/>
    <property type="match status" value="1"/>
</dbReference>
<dbReference type="PANTHER" id="PTHR43306">
    <property type="entry name" value="7,8-DIHYDRO-6-HYDROXYMETHYLPTERIN DIMETHYLTRANSFERASE"/>
    <property type="match status" value="1"/>
</dbReference>
<dbReference type="InterPro" id="IPR058240">
    <property type="entry name" value="rSAM_sf"/>
</dbReference>
<evidence type="ECO:0000313" key="7">
    <source>
        <dbReference type="EMBL" id="SMF28105.1"/>
    </source>
</evidence>
<evidence type="ECO:0000256" key="4">
    <source>
        <dbReference type="ARBA" id="ARBA00023004"/>
    </source>
</evidence>
<dbReference type="NCBIfam" id="NF045646">
    <property type="entry name" value="rSAM_Se_TrsS"/>
    <property type="match status" value="1"/>
</dbReference>
<dbReference type="AlphaFoldDB" id="A0A1X7E5U9"/>
<dbReference type="Pfam" id="PF04055">
    <property type="entry name" value="Radical_SAM"/>
    <property type="match status" value="1"/>
</dbReference>
<dbReference type="SFLD" id="SFLDS00029">
    <property type="entry name" value="Radical_SAM"/>
    <property type="match status" value="1"/>
</dbReference>
<keyword evidence="3" id="KW-0479">Metal-binding</keyword>
<dbReference type="PANTHER" id="PTHR43306:SF1">
    <property type="entry name" value="7,8-DIHYDRO-6-HYDROXYMETHYLPTERIN DIMETHYLTRANSFERASE"/>
    <property type="match status" value="1"/>
</dbReference>
<sequence length="462" mass="50830">MDSDPYSYETESVCPVCLKKISARRVTENGETRIIKKCIEHGEFSTPVWRGEPAIQNWARPKTPSVPPVTDTTALKGCPFDCGLCPEHNQHTCTALVEITWRCDLNCKICFASAGNVENHSVKSSKNKILPRPDPTVDELKILLAKVRETAGPCNLQLSGGEPAVRDDLPQLATIAKELGFPFVQINTNGLRIARQKELAKIWADAGVDSVFLQFDGTRDDIYESIRGRSLLKEKMCAITNLIEAGIGVVLVPTIVPGVNDDNIGEILKLAVEHAPGVRGVHFQPVSYFGRYPQSPSDKARITLPEIMTKLEEQTSSLVHKTDFLPPACEHALCSFHSNYMVMENGNLKKLSGKGEACCSTRPAAEGAEKSKSFVRRQWAAPVVSECCCTKPLDDLDRFIQRAKTHILAVSGMAFQDAWTLDLERLKGCCIHVAAPDGKLIPFCAYNLTSMEGSSLYRGKND</sequence>
<dbReference type="InterPro" id="IPR013785">
    <property type="entry name" value="Aldolase_TIM"/>
</dbReference>
<keyword evidence="8" id="KW-1185">Reference proteome</keyword>
<dbReference type="EMBL" id="FWZU01000004">
    <property type="protein sequence ID" value="SMF28105.1"/>
    <property type="molecule type" value="Genomic_DNA"/>
</dbReference>
<dbReference type="STRING" id="1519643.SAMN06295933_2695"/>
<organism evidence="7 8">
    <name type="scientific">Desulfovibrio gilichinskyi</name>
    <dbReference type="NCBI Taxonomy" id="1519643"/>
    <lineage>
        <taxon>Bacteria</taxon>
        <taxon>Pseudomonadati</taxon>
        <taxon>Thermodesulfobacteriota</taxon>
        <taxon>Desulfovibrionia</taxon>
        <taxon>Desulfovibrionales</taxon>
        <taxon>Desulfovibrionaceae</taxon>
        <taxon>Desulfovibrio</taxon>
    </lineage>
</organism>
<dbReference type="SFLD" id="SFLDG01067">
    <property type="entry name" value="SPASM/twitch_domain_containing"/>
    <property type="match status" value="1"/>
</dbReference>